<evidence type="ECO:0000256" key="1">
    <source>
        <dbReference type="SAM" id="MobiDB-lite"/>
    </source>
</evidence>
<reference evidence="2 3" key="1">
    <citation type="journal article" date="2011" name="Science">
        <title>The ecoresponsive genome of Daphnia pulex.</title>
        <authorList>
            <person name="Colbourne J.K."/>
            <person name="Pfrender M.E."/>
            <person name="Gilbert D."/>
            <person name="Thomas W.K."/>
            <person name="Tucker A."/>
            <person name="Oakley T.H."/>
            <person name="Tokishita S."/>
            <person name="Aerts A."/>
            <person name="Arnold G.J."/>
            <person name="Basu M.K."/>
            <person name="Bauer D.J."/>
            <person name="Caceres C.E."/>
            <person name="Carmel L."/>
            <person name="Casola C."/>
            <person name="Choi J.H."/>
            <person name="Detter J.C."/>
            <person name="Dong Q."/>
            <person name="Dusheyko S."/>
            <person name="Eads B.D."/>
            <person name="Frohlich T."/>
            <person name="Geiler-Samerotte K.A."/>
            <person name="Gerlach D."/>
            <person name="Hatcher P."/>
            <person name="Jogdeo S."/>
            <person name="Krijgsveld J."/>
            <person name="Kriventseva E.V."/>
            <person name="Kultz D."/>
            <person name="Laforsch C."/>
            <person name="Lindquist E."/>
            <person name="Lopez J."/>
            <person name="Manak J.R."/>
            <person name="Muller J."/>
            <person name="Pangilinan J."/>
            <person name="Patwardhan R.P."/>
            <person name="Pitluck S."/>
            <person name="Pritham E.J."/>
            <person name="Rechtsteiner A."/>
            <person name="Rho M."/>
            <person name="Rogozin I.B."/>
            <person name="Sakarya O."/>
            <person name="Salamov A."/>
            <person name="Schaack S."/>
            <person name="Shapiro H."/>
            <person name="Shiga Y."/>
            <person name="Skalitzky C."/>
            <person name="Smith Z."/>
            <person name="Souvorov A."/>
            <person name="Sung W."/>
            <person name="Tang Z."/>
            <person name="Tsuchiya D."/>
            <person name="Tu H."/>
            <person name="Vos H."/>
            <person name="Wang M."/>
            <person name="Wolf Y.I."/>
            <person name="Yamagata H."/>
            <person name="Yamada T."/>
            <person name="Ye Y."/>
            <person name="Shaw J.R."/>
            <person name="Andrews J."/>
            <person name="Crease T.J."/>
            <person name="Tang H."/>
            <person name="Lucas S.M."/>
            <person name="Robertson H.M."/>
            <person name="Bork P."/>
            <person name="Koonin E.V."/>
            <person name="Zdobnov E.M."/>
            <person name="Grigoriev I.V."/>
            <person name="Lynch M."/>
            <person name="Boore J.L."/>
        </authorList>
    </citation>
    <scope>NUCLEOTIDE SEQUENCE [LARGE SCALE GENOMIC DNA]</scope>
</reference>
<proteinExistence type="predicted"/>
<feature type="compositionally biased region" description="Acidic residues" evidence="1">
    <location>
        <begin position="62"/>
        <end position="72"/>
    </location>
</feature>
<dbReference type="EMBL" id="GL732533">
    <property type="protein sequence ID" value="EFX84910.1"/>
    <property type="molecule type" value="Genomic_DNA"/>
</dbReference>
<dbReference type="HOGENOM" id="CLU_2724753_0_0_1"/>
<name>E9G6C2_DAPPU</name>
<protein>
    <submittedName>
        <fullName evidence="2">Uncharacterized protein</fullName>
    </submittedName>
</protein>
<dbReference type="Proteomes" id="UP000000305">
    <property type="component" value="Unassembled WGS sequence"/>
</dbReference>
<gene>
    <name evidence="2" type="ORF">DAPPUDRAFT_238414</name>
</gene>
<evidence type="ECO:0000313" key="3">
    <source>
        <dbReference type="Proteomes" id="UP000000305"/>
    </source>
</evidence>
<accession>E9G6C2</accession>
<dbReference type="AlphaFoldDB" id="E9G6C2"/>
<dbReference type="KEGG" id="dpx:DAPPUDRAFT_238414"/>
<keyword evidence="3" id="KW-1185">Reference proteome</keyword>
<organism evidence="2 3">
    <name type="scientific">Daphnia pulex</name>
    <name type="common">Water flea</name>
    <dbReference type="NCBI Taxonomy" id="6669"/>
    <lineage>
        <taxon>Eukaryota</taxon>
        <taxon>Metazoa</taxon>
        <taxon>Ecdysozoa</taxon>
        <taxon>Arthropoda</taxon>
        <taxon>Crustacea</taxon>
        <taxon>Branchiopoda</taxon>
        <taxon>Diplostraca</taxon>
        <taxon>Cladocera</taxon>
        <taxon>Anomopoda</taxon>
        <taxon>Daphniidae</taxon>
        <taxon>Daphnia</taxon>
    </lineage>
</organism>
<feature type="region of interest" description="Disordered" evidence="1">
    <location>
        <begin position="43"/>
        <end position="72"/>
    </location>
</feature>
<sequence length="72" mass="8409">MARGREEIHQSDIDDATKQNVEGDYFLMASKFNNPELSVQYHPHNLGLMNDSQSKRELKDNDEFDNYGDLEF</sequence>
<evidence type="ECO:0000313" key="2">
    <source>
        <dbReference type="EMBL" id="EFX84910.1"/>
    </source>
</evidence>
<dbReference type="InParanoid" id="E9G6C2"/>